<evidence type="ECO:0000256" key="4">
    <source>
        <dbReference type="ARBA" id="ARBA00022777"/>
    </source>
</evidence>
<comment type="catalytic activity">
    <reaction evidence="1">
        <text>ATP + protein L-histidine = ADP + protein N-phospho-L-histidine.</text>
        <dbReference type="EC" id="2.7.13.3"/>
    </reaction>
</comment>
<accession>A0A2N5AHC8</accession>
<evidence type="ECO:0000313" key="8">
    <source>
        <dbReference type="Proteomes" id="UP000234473"/>
    </source>
</evidence>
<keyword evidence="3" id="KW-0808">Transferase</keyword>
<feature type="transmembrane region" description="Helical" evidence="5">
    <location>
        <begin position="16"/>
        <end position="38"/>
    </location>
</feature>
<keyword evidence="4 7" id="KW-0418">Kinase</keyword>
<gene>
    <name evidence="7" type="ORF">CWM98_11710</name>
</gene>
<keyword evidence="5" id="KW-0812">Transmembrane</keyword>
<sequence>MKYLASFHTTLKVSRYLFRALAVLLWLLIAFVSVFYIVNALHEREAEIHQELNLNADQAQRYIQRTADVIKELKYVAGNRLSAGDAVAQGQNGDIAVPNFEPLYPDSDCSAMSSTWRNSLQSLAWFMRYWRDNFTAAYDLNRIFLIGSDNLCMANFGLRDVPIERDQALKVLHQRIEQYRNAPQNERGNNLFWISQGMRPGVGYFYALTPVYMANRLQAMLGVEQTIRMESFFTPGSLPMSVTIFDDNGQPLISLAGAEGKIQSEAKWMQERMWFGYSAGFRELVLKKSLAPSSLSIVYSVSVDQVLERIRMLIINAIILNILTGAMLFALARMYERRIFIPAENDAQRLEEHEQFNRKIVASAPVGICILRTVDGTNILSNELAHNYLNMLTHEDRQRLTQIICGQQVNFVDVLTSNHTNLQISFVHSRYRNENVAICVLVDVSARVKMEESLQEMAQAAEQASQSKSMFLATVSHELRTPLYGIIGNLDLLQTKALPKGVDRLVTAMNNSSSLLLKIISDILDFSKIESEQLKIEPREFSPREVMNHISANYLPLVVRKQLGLYC</sequence>
<dbReference type="PANTHER" id="PTHR43047">
    <property type="entry name" value="TWO-COMPONENT HISTIDINE PROTEIN KINASE"/>
    <property type="match status" value="1"/>
</dbReference>
<evidence type="ECO:0000256" key="1">
    <source>
        <dbReference type="ARBA" id="ARBA00000085"/>
    </source>
</evidence>
<dbReference type="SUPFAM" id="SSF47384">
    <property type="entry name" value="Homodimeric domain of signal transducing histidine kinase"/>
    <property type="match status" value="1"/>
</dbReference>
<keyword evidence="5" id="KW-0472">Membrane</keyword>
<proteinExistence type="predicted"/>
<dbReference type="Proteomes" id="UP000234473">
    <property type="component" value="Unassembled WGS sequence"/>
</dbReference>
<dbReference type="FunFam" id="1.10.287.130:FF:000019">
    <property type="entry name" value="Sensor histidine kinase RcsC"/>
    <property type="match status" value="1"/>
</dbReference>
<evidence type="ECO:0000256" key="2">
    <source>
        <dbReference type="ARBA" id="ARBA00012438"/>
    </source>
</evidence>
<dbReference type="SMART" id="SM00388">
    <property type="entry name" value="HisKA"/>
    <property type="match status" value="1"/>
</dbReference>
<comment type="caution">
    <text evidence="7">The sequence shown here is derived from an EMBL/GenBank/DDBJ whole genome shotgun (WGS) entry which is preliminary data.</text>
</comment>
<keyword evidence="5" id="KW-1133">Transmembrane helix</keyword>
<evidence type="ECO:0000313" key="7">
    <source>
        <dbReference type="EMBL" id="PLP45824.1"/>
    </source>
</evidence>
<feature type="domain" description="Signal transduction histidine kinase dimerisation/phosphoacceptor" evidence="6">
    <location>
        <begin position="467"/>
        <end position="532"/>
    </location>
</feature>
<dbReference type="EMBL" id="PICB01000505">
    <property type="protein sequence ID" value="PLP45824.1"/>
    <property type="molecule type" value="Genomic_DNA"/>
</dbReference>
<dbReference type="GO" id="GO:0005886">
    <property type="term" value="C:plasma membrane"/>
    <property type="evidence" value="ECO:0007669"/>
    <property type="project" value="TreeGrafter"/>
</dbReference>
<feature type="transmembrane region" description="Helical" evidence="5">
    <location>
        <begin position="312"/>
        <end position="332"/>
    </location>
</feature>
<dbReference type="PANTHER" id="PTHR43047:SF72">
    <property type="entry name" value="OSMOSENSING HISTIDINE PROTEIN KINASE SLN1"/>
    <property type="match status" value="1"/>
</dbReference>
<dbReference type="EC" id="2.7.13.3" evidence="2"/>
<feature type="non-terminal residue" evidence="7">
    <location>
        <position position="567"/>
    </location>
</feature>
<dbReference type="InterPro" id="IPR003661">
    <property type="entry name" value="HisK_dim/P_dom"/>
</dbReference>
<protein>
    <recommendedName>
        <fullName evidence="2">histidine kinase</fullName>
        <ecNumber evidence="2">2.7.13.3</ecNumber>
    </recommendedName>
</protein>
<name>A0A2N5AHC8_KLEVA</name>
<dbReference type="InterPro" id="IPR036097">
    <property type="entry name" value="HisK_dim/P_sf"/>
</dbReference>
<reference evidence="7 8" key="1">
    <citation type="submission" date="2017-11" db="EMBL/GenBank/DDBJ databases">
        <authorList>
            <person name="Han C.G."/>
        </authorList>
    </citation>
    <scope>NUCLEOTIDE SEQUENCE [LARGE SCALE GENOMIC DNA]</scope>
    <source>
        <strain evidence="7 8">A5</strain>
    </source>
</reference>
<evidence type="ECO:0000256" key="5">
    <source>
        <dbReference type="SAM" id="Phobius"/>
    </source>
</evidence>
<dbReference type="Pfam" id="PF00512">
    <property type="entry name" value="HisKA"/>
    <property type="match status" value="1"/>
</dbReference>
<dbReference type="CDD" id="cd00082">
    <property type="entry name" value="HisKA"/>
    <property type="match status" value="1"/>
</dbReference>
<organism evidence="7 8">
    <name type="scientific">Klebsiella variicola</name>
    <dbReference type="NCBI Taxonomy" id="244366"/>
    <lineage>
        <taxon>Bacteria</taxon>
        <taxon>Pseudomonadati</taxon>
        <taxon>Pseudomonadota</taxon>
        <taxon>Gammaproteobacteria</taxon>
        <taxon>Enterobacterales</taxon>
        <taxon>Enterobacteriaceae</taxon>
        <taxon>Klebsiella/Raoultella group</taxon>
        <taxon>Klebsiella</taxon>
        <taxon>Klebsiella pneumoniae complex</taxon>
    </lineage>
</organism>
<dbReference type="NCBIfam" id="NF008099">
    <property type="entry name" value="PRK10841.1"/>
    <property type="match status" value="1"/>
</dbReference>
<reference evidence="7 8" key="2">
    <citation type="submission" date="2018-01" db="EMBL/GenBank/DDBJ databases">
        <title>Genomic study of Klebsiella pneumoniae.</title>
        <authorList>
            <person name="Yang Y."/>
            <person name="Bicalho R."/>
        </authorList>
    </citation>
    <scope>NUCLEOTIDE SEQUENCE [LARGE SCALE GENOMIC DNA]</scope>
    <source>
        <strain evidence="7 8">A5</strain>
    </source>
</reference>
<dbReference type="GO" id="GO:0009927">
    <property type="term" value="F:histidine phosphotransfer kinase activity"/>
    <property type="evidence" value="ECO:0007669"/>
    <property type="project" value="TreeGrafter"/>
</dbReference>
<dbReference type="GO" id="GO:0000155">
    <property type="term" value="F:phosphorelay sensor kinase activity"/>
    <property type="evidence" value="ECO:0007669"/>
    <property type="project" value="InterPro"/>
</dbReference>
<dbReference type="Gene3D" id="1.10.287.130">
    <property type="match status" value="1"/>
</dbReference>
<evidence type="ECO:0000256" key="3">
    <source>
        <dbReference type="ARBA" id="ARBA00022679"/>
    </source>
</evidence>
<dbReference type="AlphaFoldDB" id="A0A2N5AHC8"/>
<evidence type="ECO:0000259" key="6">
    <source>
        <dbReference type="SMART" id="SM00388"/>
    </source>
</evidence>